<gene>
    <name evidence="1" type="ORF">KDA_31040</name>
</gene>
<proteinExistence type="predicted"/>
<evidence type="ECO:0000313" key="1">
    <source>
        <dbReference type="EMBL" id="GCE27620.1"/>
    </source>
</evidence>
<dbReference type="AlphaFoldDB" id="A0A402B8J7"/>
<dbReference type="Proteomes" id="UP000287171">
    <property type="component" value="Unassembled WGS sequence"/>
</dbReference>
<reference evidence="2" key="1">
    <citation type="submission" date="2018-12" db="EMBL/GenBank/DDBJ databases">
        <title>Tengunoibacter tsumagoiensis gen. nov., sp. nov., Dictyobacter kobayashii sp. nov., D. alpinus sp. nov., and D. joshuensis sp. nov. and description of Dictyobacteraceae fam. nov. within the order Ktedonobacterales isolated from Tengu-no-mugimeshi.</title>
        <authorList>
            <person name="Wang C.M."/>
            <person name="Zheng Y."/>
            <person name="Sakai Y."/>
            <person name="Toyoda A."/>
            <person name="Minakuchi Y."/>
            <person name="Abe K."/>
            <person name="Yokota A."/>
            <person name="Yabe S."/>
        </authorList>
    </citation>
    <scope>NUCLEOTIDE SEQUENCE [LARGE SCALE GENOMIC DNA]</scope>
    <source>
        <strain evidence="2">Uno16</strain>
    </source>
</reference>
<organism evidence="1 2">
    <name type="scientific">Dictyobacter alpinus</name>
    <dbReference type="NCBI Taxonomy" id="2014873"/>
    <lineage>
        <taxon>Bacteria</taxon>
        <taxon>Bacillati</taxon>
        <taxon>Chloroflexota</taxon>
        <taxon>Ktedonobacteria</taxon>
        <taxon>Ktedonobacterales</taxon>
        <taxon>Dictyobacteraceae</taxon>
        <taxon>Dictyobacter</taxon>
    </lineage>
</organism>
<sequence>MESKNKSRQVLPSMQKLVSVETKQKCFNWFFCYHKQLVVITIVGMLILKVVHPDIDPWT</sequence>
<name>A0A402B8J7_9CHLR</name>
<comment type="caution">
    <text evidence="1">The sequence shown here is derived from an EMBL/GenBank/DDBJ whole genome shotgun (WGS) entry which is preliminary data.</text>
</comment>
<accession>A0A402B8J7</accession>
<protein>
    <submittedName>
        <fullName evidence="1">Uncharacterized protein</fullName>
    </submittedName>
</protein>
<dbReference type="EMBL" id="BIFT01000001">
    <property type="protein sequence ID" value="GCE27620.1"/>
    <property type="molecule type" value="Genomic_DNA"/>
</dbReference>
<evidence type="ECO:0000313" key="2">
    <source>
        <dbReference type="Proteomes" id="UP000287171"/>
    </source>
</evidence>
<keyword evidence="2" id="KW-1185">Reference proteome</keyword>